<organism evidence="1 2">
    <name type="scientific">Mycolicibacterium llatzerense</name>
    <dbReference type="NCBI Taxonomy" id="280871"/>
    <lineage>
        <taxon>Bacteria</taxon>
        <taxon>Bacillati</taxon>
        <taxon>Actinomycetota</taxon>
        <taxon>Actinomycetes</taxon>
        <taxon>Mycobacteriales</taxon>
        <taxon>Mycobacteriaceae</taxon>
        <taxon>Mycolicibacterium</taxon>
    </lineage>
</organism>
<gene>
    <name evidence="1" type="ORF">TL10_25800</name>
</gene>
<reference evidence="1 2" key="1">
    <citation type="submission" date="2015-01" db="EMBL/GenBank/DDBJ databases">
        <title>Genome sequence of Mycobacterium llatzerense and Mycobacterium immunogenum recovered from brain abscess.</title>
        <authorList>
            <person name="Greninger A.L."/>
            <person name="Langelier C."/>
            <person name="Cunningham G."/>
            <person name="Chiu C.Y."/>
            <person name="Miller S."/>
        </authorList>
    </citation>
    <scope>NUCLEOTIDE SEQUENCE [LARGE SCALE GENOMIC DNA]</scope>
    <source>
        <strain evidence="1 2">CLUC14</strain>
    </source>
</reference>
<dbReference type="Proteomes" id="UP000032221">
    <property type="component" value="Unassembled WGS sequence"/>
</dbReference>
<evidence type="ECO:0000313" key="2">
    <source>
        <dbReference type="Proteomes" id="UP000032221"/>
    </source>
</evidence>
<comment type="caution">
    <text evidence="1">The sequence shown here is derived from an EMBL/GenBank/DDBJ whole genome shotgun (WGS) entry which is preliminary data.</text>
</comment>
<keyword evidence="2" id="KW-1185">Reference proteome</keyword>
<dbReference type="PATRIC" id="fig|280871.6.peg.5349"/>
<dbReference type="AlphaFoldDB" id="A0A0D1IXZ2"/>
<dbReference type="RefSeq" id="WP_043987898.1">
    <property type="nucleotide sequence ID" value="NZ_JXST01000050.1"/>
</dbReference>
<dbReference type="STRING" id="280871.TL10_25800"/>
<accession>A0A0D1IXZ2</accession>
<sequence>MDQRDDIDLAELAALLRERNALDARLGRLLGRPALPGHIGEWIASRVFDVELEQAANASGYDGHFTTGELSGRTVNVKAYGKREGLLDVNTTVPIDYYLVFTGPKAAAASSRNSLRPFCIESVFLFDAVRLHAELLERGVQLGVASSVLAAQWEAAEIYPRANNLDLVVSEPQRGQLEMFAPEWTA</sequence>
<proteinExistence type="predicted"/>
<name>A0A0D1IXZ2_9MYCO</name>
<dbReference type="EMBL" id="JXST01000050">
    <property type="protein sequence ID" value="KIU14203.1"/>
    <property type="molecule type" value="Genomic_DNA"/>
</dbReference>
<evidence type="ECO:0000313" key="1">
    <source>
        <dbReference type="EMBL" id="KIU14203.1"/>
    </source>
</evidence>
<protein>
    <submittedName>
        <fullName evidence="1">Uncharacterized protein</fullName>
    </submittedName>
</protein>